<name>A0A397W5W5_9GLOM</name>
<feature type="non-terminal residue" evidence="2">
    <location>
        <position position="69"/>
    </location>
</feature>
<sequence>MHISIIACYIIACLYCTTLLLVKFCGTCGLLAYNVVWNLNWVGGLVNYVFVCKWYLRLSWLELNLVNMS</sequence>
<keyword evidence="1" id="KW-1133">Transmembrane helix</keyword>
<dbReference type="EMBL" id="QKWP01000091">
    <property type="protein sequence ID" value="RIB27663.1"/>
    <property type="molecule type" value="Genomic_DNA"/>
</dbReference>
<comment type="caution">
    <text evidence="2">The sequence shown here is derived from an EMBL/GenBank/DDBJ whole genome shotgun (WGS) entry which is preliminary data.</text>
</comment>
<feature type="transmembrane region" description="Helical" evidence="1">
    <location>
        <begin position="7"/>
        <end position="33"/>
    </location>
</feature>
<keyword evidence="1" id="KW-0812">Transmembrane</keyword>
<protein>
    <submittedName>
        <fullName evidence="2">Uncharacterized protein</fullName>
    </submittedName>
</protein>
<evidence type="ECO:0000313" key="3">
    <source>
        <dbReference type="Proteomes" id="UP000266673"/>
    </source>
</evidence>
<organism evidence="2 3">
    <name type="scientific">Gigaspora rosea</name>
    <dbReference type="NCBI Taxonomy" id="44941"/>
    <lineage>
        <taxon>Eukaryota</taxon>
        <taxon>Fungi</taxon>
        <taxon>Fungi incertae sedis</taxon>
        <taxon>Mucoromycota</taxon>
        <taxon>Glomeromycotina</taxon>
        <taxon>Glomeromycetes</taxon>
        <taxon>Diversisporales</taxon>
        <taxon>Gigasporaceae</taxon>
        <taxon>Gigaspora</taxon>
    </lineage>
</organism>
<evidence type="ECO:0000313" key="2">
    <source>
        <dbReference type="EMBL" id="RIB27663.1"/>
    </source>
</evidence>
<reference evidence="2 3" key="1">
    <citation type="submission" date="2018-06" db="EMBL/GenBank/DDBJ databases">
        <title>Comparative genomics reveals the genomic features of Rhizophagus irregularis, R. cerebriforme, R. diaphanum and Gigaspora rosea, and their symbiotic lifestyle signature.</title>
        <authorList>
            <person name="Morin E."/>
            <person name="San Clemente H."/>
            <person name="Chen E.C.H."/>
            <person name="De La Providencia I."/>
            <person name="Hainaut M."/>
            <person name="Kuo A."/>
            <person name="Kohler A."/>
            <person name="Murat C."/>
            <person name="Tang N."/>
            <person name="Roy S."/>
            <person name="Loubradou J."/>
            <person name="Henrissat B."/>
            <person name="Grigoriev I.V."/>
            <person name="Corradi N."/>
            <person name="Roux C."/>
            <person name="Martin F.M."/>
        </authorList>
    </citation>
    <scope>NUCLEOTIDE SEQUENCE [LARGE SCALE GENOMIC DNA]</scope>
    <source>
        <strain evidence="2 3">DAOM 194757</strain>
    </source>
</reference>
<keyword evidence="3" id="KW-1185">Reference proteome</keyword>
<gene>
    <name evidence="2" type="ORF">C2G38_2061309</name>
</gene>
<keyword evidence="1" id="KW-0472">Membrane</keyword>
<accession>A0A397W5W5</accession>
<dbReference type="Proteomes" id="UP000266673">
    <property type="component" value="Unassembled WGS sequence"/>
</dbReference>
<dbReference type="AlphaFoldDB" id="A0A397W5W5"/>
<feature type="transmembrane region" description="Helical" evidence="1">
    <location>
        <begin position="39"/>
        <end position="56"/>
    </location>
</feature>
<proteinExistence type="predicted"/>
<evidence type="ECO:0000256" key="1">
    <source>
        <dbReference type="SAM" id="Phobius"/>
    </source>
</evidence>